<evidence type="ECO:0000259" key="1">
    <source>
        <dbReference type="Pfam" id="PF00857"/>
    </source>
</evidence>
<dbReference type="Pfam" id="PF00857">
    <property type="entry name" value="Isochorismatase"/>
    <property type="match status" value="1"/>
</dbReference>
<dbReference type="CDD" id="cd01012">
    <property type="entry name" value="YcaC_related"/>
    <property type="match status" value="1"/>
</dbReference>
<keyword evidence="2" id="KW-0378">Hydrolase</keyword>
<evidence type="ECO:0000313" key="2">
    <source>
        <dbReference type="EMBL" id="VAX41497.1"/>
    </source>
</evidence>
<sequence>MSLYSRSHELLAVQNSQLLVIDMQEKFVPHIAEMELVTDNCHKLLEAAQKLDVPKYATEQYPKGLGKTIEKLAGYFDEIPEKLRFSSAEVLNWKNAAEREDNRFQLVIAGIETHICLLQTTFDFLAQGYRVYIPADAVGSRHKLDKEIALQRMADAGAIITTTESVLFEWCEIAGTDLFKEISKLVK</sequence>
<protein>
    <submittedName>
        <fullName evidence="2">Isochorismatase</fullName>
        <ecNumber evidence="2">3.3.2.1</ecNumber>
    </submittedName>
</protein>
<dbReference type="PANTHER" id="PTHR14119">
    <property type="entry name" value="HYDROLASE"/>
    <property type="match status" value="1"/>
</dbReference>
<dbReference type="GO" id="GO:0008908">
    <property type="term" value="F:isochorismatase activity"/>
    <property type="evidence" value="ECO:0007669"/>
    <property type="project" value="UniProtKB-EC"/>
</dbReference>
<dbReference type="InterPro" id="IPR050993">
    <property type="entry name" value="Isochorismatase_domain"/>
</dbReference>
<organism evidence="2">
    <name type="scientific">hydrothermal vent metagenome</name>
    <dbReference type="NCBI Taxonomy" id="652676"/>
    <lineage>
        <taxon>unclassified sequences</taxon>
        <taxon>metagenomes</taxon>
        <taxon>ecological metagenomes</taxon>
    </lineage>
</organism>
<dbReference type="InterPro" id="IPR036380">
    <property type="entry name" value="Isochorismatase-like_sf"/>
</dbReference>
<dbReference type="EC" id="3.3.2.1" evidence="2"/>
<proteinExistence type="predicted"/>
<dbReference type="AlphaFoldDB" id="A0A3B1E8J9"/>
<dbReference type="InterPro" id="IPR000868">
    <property type="entry name" value="Isochorismatase-like_dom"/>
</dbReference>
<dbReference type="EMBL" id="UOGL01000554">
    <property type="protein sequence ID" value="VAX41497.1"/>
    <property type="molecule type" value="Genomic_DNA"/>
</dbReference>
<reference evidence="2" key="1">
    <citation type="submission" date="2018-06" db="EMBL/GenBank/DDBJ databases">
        <authorList>
            <person name="Zhirakovskaya E."/>
        </authorList>
    </citation>
    <scope>NUCLEOTIDE SEQUENCE</scope>
</reference>
<accession>A0A3B1E8J9</accession>
<dbReference type="Gene3D" id="3.40.50.850">
    <property type="entry name" value="Isochorismatase-like"/>
    <property type="match status" value="1"/>
</dbReference>
<dbReference type="SUPFAM" id="SSF52499">
    <property type="entry name" value="Isochorismatase-like hydrolases"/>
    <property type="match status" value="1"/>
</dbReference>
<feature type="domain" description="Isochorismatase-like" evidence="1">
    <location>
        <begin position="17"/>
        <end position="165"/>
    </location>
</feature>
<name>A0A3B1E8J9_9ZZZZ</name>
<dbReference type="PANTHER" id="PTHR14119:SF3">
    <property type="entry name" value="ISOCHORISMATASE DOMAIN-CONTAINING PROTEIN 2"/>
    <property type="match status" value="1"/>
</dbReference>
<gene>
    <name evidence="2" type="ORF">MNBD_PLANCTO02-2854</name>
</gene>